<dbReference type="RefSeq" id="WP_006556979.1">
    <property type="nucleotide sequence ID" value="NZ_JH992939.1"/>
</dbReference>
<dbReference type="OrthoDB" id="9804482at2"/>
<protein>
    <recommendedName>
        <fullName evidence="1">RadC-like JAB domain-containing protein</fullName>
    </recommendedName>
</protein>
<organism evidence="2 3">
    <name type="scientific">Veillonella seminalis ACS-216-V-Col6b</name>
    <dbReference type="NCBI Taxonomy" id="883156"/>
    <lineage>
        <taxon>Bacteria</taxon>
        <taxon>Bacillati</taxon>
        <taxon>Bacillota</taxon>
        <taxon>Negativicutes</taxon>
        <taxon>Veillonellales</taxon>
        <taxon>Veillonellaceae</taxon>
        <taxon>Veillonella</taxon>
    </lineage>
</organism>
<accession>K9CZG6</accession>
<dbReference type="Pfam" id="PF04002">
    <property type="entry name" value="RadC"/>
    <property type="match status" value="1"/>
</dbReference>
<evidence type="ECO:0000313" key="3">
    <source>
        <dbReference type="Proteomes" id="UP000009891"/>
    </source>
</evidence>
<proteinExistence type="predicted"/>
<dbReference type="HOGENOM" id="CLU_503379_0_0_9"/>
<feature type="domain" description="RadC-like JAB" evidence="1">
    <location>
        <begin position="408"/>
        <end position="506"/>
    </location>
</feature>
<name>K9CZG6_9FIRM</name>
<comment type="caution">
    <text evidence="2">The sequence shown here is derived from an EMBL/GenBank/DDBJ whole genome shotgun (WGS) entry which is preliminary data.</text>
</comment>
<sequence>MAQFEIGKKIDSNDNLEEAIEIITAKTLDSPYRTLKTPRIISDCIKSLYREQGIISNNMSDWDNNIIDGYKPSVDDLKALKRNIGGCFSNLSTDVQDLHPDFHRKLNKLFKNNFEEMQNFVEDFGNVSKAFTPSSNVKLNTELSYIIDTLKLPENEHIDRTEKVDIVRFQMEKMILDTIDQTIIKEIKRDPDNSLAAYFEKPDLKAFAAAINNGEPLKDGERLKELVDRAADYTMPENERFTDPRGIANYLRSHSQIIPDEPGKLSALLLTANNAPITYKPIEEMSLPEIAKIANHPLCSTLVLVSNGDVPEVTIKEFESHVKKVGGAAMDTIICKKTDDELTVESLMYKKHDGPPFRFNKTERLDIKEMSTFTDAEAKIIQTYHFNQLKKTNLSKPEGLKECIYHMEQSGKFLNHQEINLISFDSKGKALNIRNLGSGTVGGTCSNPKIVFDELLKKEVAEVKVFHNHTSGASDSQTNDVLHHRELKRMGELLNKTIDSYIVSRSGVHDVETGNVYNYQKKDLIKYKQKTAKTKEKVPVI</sequence>
<gene>
    <name evidence="2" type="ORF">HMPREF9282_02095</name>
</gene>
<dbReference type="Proteomes" id="UP000009891">
    <property type="component" value="Unassembled WGS sequence"/>
</dbReference>
<dbReference type="Gene3D" id="3.40.140.10">
    <property type="entry name" value="Cytidine Deaminase, domain 2"/>
    <property type="match status" value="1"/>
</dbReference>
<evidence type="ECO:0000259" key="1">
    <source>
        <dbReference type="Pfam" id="PF04002"/>
    </source>
</evidence>
<dbReference type="AlphaFoldDB" id="K9CZG6"/>
<dbReference type="PATRIC" id="fig|883156.3.peg.2049"/>
<dbReference type="EMBL" id="AHAF01000023">
    <property type="protein sequence ID" value="EKU77378.1"/>
    <property type="molecule type" value="Genomic_DNA"/>
</dbReference>
<keyword evidence="3" id="KW-1185">Reference proteome</keyword>
<evidence type="ECO:0000313" key="2">
    <source>
        <dbReference type="EMBL" id="EKU77378.1"/>
    </source>
</evidence>
<dbReference type="STRING" id="883156.HMPREF9282_02095"/>
<reference evidence="2 3" key="1">
    <citation type="submission" date="2012-09" db="EMBL/GenBank/DDBJ databases">
        <title>The Genome Sequence of Veillonella ratti ACS-216-V-COL6B.</title>
        <authorList>
            <consortium name="The Broad Institute Genome Sequencing Platform"/>
            <person name="Earl A."/>
            <person name="Ward D."/>
            <person name="Feldgarden M."/>
            <person name="Gevers D."/>
            <person name="Saerens B."/>
            <person name="Vaneechoutte M."/>
            <person name="Walker B."/>
            <person name="Young S.K."/>
            <person name="Zeng Q."/>
            <person name="Gargeya S."/>
            <person name="Fitzgerald M."/>
            <person name="Haas B."/>
            <person name="Abouelleil A."/>
            <person name="Alvarado L."/>
            <person name="Arachchi H.M."/>
            <person name="Berlin A."/>
            <person name="Chapman S.B."/>
            <person name="Goldberg J."/>
            <person name="Griggs A."/>
            <person name="Gujja S."/>
            <person name="Hansen M."/>
            <person name="Howarth C."/>
            <person name="Imamovic A."/>
            <person name="Larimer J."/>
            <person name="McCowen C."/>
            <person name="Montmayeur A."/>
            <person name="Murphy C."/>
            <person name="Neiman D."/>
            <person name="Pearson M."/>
            <person name="Priest M."/>
            <person name="Roberts A."/>
            <person name="Saif S."/>
            <person name="Shea T."/>
            <person name="Sisk P."/>
            <person name="Sykes S."/>
            <person name="Wortman J."/>
            <person name="Nusbaum C."/>
            <person name="Birren B."/>
        </authorList>
    </citation>
    <scope>NUCLEOTIDE SEQUENCE [LARGE SCALE GENOMIC DNA]</scope>
    <source>
        <strain evidence="2 3">ACS-216-V-Col6b</strain>
    </source>
</reference>
<dbReference type="InterPro" id="IPR025657">
    <property type="entry name" value="RadC_JAB"/>
</dbReference>